<dbReference type="GO" id="GO:0005634">
    <property type="term" value="C:nucleus"/>
    <property type="evidence" value="ECO:0007669"/>
    <property type="project" value="TreeGrafter"/>
</dbReference>
<proteinExistence type="predicted"/>
<keyword evidence="4" id="KW-1185">Reference proteome</keyword>
<feature type="region of interest" description="Disordered" evidence="1">
    <location>
        <begin position="64"/>
        <end position="95"/>
    </location>
</feature>
<dbReference type="InterPro" id="IPR011009">
    <property type="entry name" value="Kinase-like_dom_sf"/>
</dbReference>
<protein>
    <submittedName>
        <fullName evidence="3">Kinase-like domain-containing protein</fullName>
    </submittedName>
</protein>
<feature type="region of interest" description="Disordered" evidence="1">
    <location>
        <begin position="310"/>
        <end position="329"/>
    </location>
</feature>
<dbReference type="Gene3D" id="1.10.510.10">
    <property type="entry name" value="Transferase(Phosphotransferase) domain 1"/>
    <property type="match status" value="1"/>
</dbReference>
<feature type="region of interest" description="Disordered" evidence="1">
    <location>
        <begin position="23"/>
        <end position="45"/>
    </location>
</feature>
<dbReference type="GeneID" id="81584441"/>
<feature type="domain" description="Protein kinase" evidence="2">
    <location>
        <begin position="111"/>
        <end position="459"/>
    </location>
</feature>
<feature type="compositionally biased region" description="Basic and acidic residues" evidence="1">
    <location>
        <begin position="32"/>
        <end position="45"/>
    </location>
</feature>
<dbReference type="PANTHER" id="PTHR44167">
    <property type="entry name" value="OVARIAN-SPECIFIC SERINE/THREONINE-PROTEIN KINASE LOK-RELATED"/>
    <property type="match status" value="1"/>
</dbReference>
<dbReference type="SMART" id="SM00220">
    <property type="entry name" value="S_TKc"/>
    <property type="match status" value="1"/>
</dbReference>
<dbReference type="AlphaFoldDB" id="A0AAD6MPD7"/>
<dbReference type="SUPFAM" id="SSF56112">
    <property type="entry name" value="Protein kinase-like (PK-like)"/>
    <property type="match status" value="1"/>
</dbReference>
<dbReference type="Proteomes" id="UP001213799">
    <property type="component" value="Unassembled WGS sequence"/>
</dbReference>
<evidence type="ECO:0000313" key="4">
    <source>
        <dbReference type="Proteomes" id="UP001213799"/>
    </source>
</evidence>
<dbReference type="RefSeq" id="XP_056759194.1">
    <property type="nucleotide sequence ID" value="XM_056894199.1"/>
</dbReference>
<dbReference type="PANTHER" id="PTHR44167:SF24">
    <property type="entry name" value="SERINE_THREONINE-PROTEIN KINASE CHK2"/>
    <property type="match status" value="1"/>
</dbReference>
<organism evidence="3 4">
    <name type="scientific">Penicillium hordei</name>
    <dbReference type="NCBI Taxonomy" id="40994"/>
    <lineage>
        <taxon>Eukaryota</taxon>
        <taxon>Fungi</taxon>
        <taxon>Dikarya</taxon>
        <taxon>Ascomycota</taxon>
        <taxon>Pezizomycotina</taxon>
        <taxon>Eurotiomycetes</taxon>
        <taxon>Eurotiomycetidae</taxon>
        <taxon>Eurotiales</taxon>
        <taxon>Aspergillaceae</taxon>
        <taxon>Penicillium</taxon>
    </lineage>
</organism>
<evidence type="ECO:0000313" key="3">
    <source>
        <dbReference type="EMBL" id="KAJ5618027.1"/>
    </source>
</evidence>
<dbReference type="Pfam" id="PF00069">
    <property type="entry name" value="Pkinase"/>
    <property type="match status" value="1"/>
</dbReference>
<keyword evidence="3" id="KW-0418">Kinase</keyword>
<accession>A0AAD6MPD7</accession>
<evidence type="ECO:0000259" key="2">
    <source>
        <dbReference type="PROSITE" id="PS50011"/>
    </source>
</evidence>
<evidence type="ECO:0000256" key="1">
    <source>
        <dbReference type="SAM" id="MobiDB-lite"/>
    </source>
</evidence>
<gene>
    <name evidence="3" type="ORF">N7537_003141</name>
</gene>
<dbReference type="GO" id="GO:0004674">
    <property type="term" value="F:protein serine/threonine kinase activity"/>
    <property type="evidence" value="ECO:0007669"/>
    <property type="project" value="TreeGrafter"/>
</dbReference>
<reference evidence="3" key="2">
    <citation type="submission" date="2023-01" db="EMBL/GenBank/DDBJ databases">
        <authorList>
            <person name="Petersen C."/>
        </authorList>
    </citation>
    <scope>NUCLEOTIDE SEQUENCE</scope>
    <source>
        <strain evidence="3">IBT 12815</strain>
    </source>
</reference>
<name>A0AAD6MPD7_9EURO</name>
<dbReference type="GO" id="GO:0044773">
    <property type="term" value="P:mitotic DNA damage checkpoint signaling"/>
    <property type="evidence" value="ECO:0007669"/>
    <property type="project" value="TreeGrafter"/>
</dbReference>
<keyword evidence="3" id="KW-0808">Transferase</keyword>
<dbReference type="PROSITE" id="PS50011">
    <property type="entry name" value="PROTEIN_KINASE_DOM"/>
    <property type="match status" value="1"/>
</dbReference>
<comment type="caution">
    <text evidence="3">The sequence shown here is derived from an EMBL/GenBank/DDBJ whole genome shotgun (WGS) entry which is preliminary data.</text>
</comment>
<dbReference type="GO" id="GO:0005524">
    <property type="term" value="F:ATP binding"/>
    <property type="evidence" value="ECO:0007669"/>
    <property type="project" value="InterPro"/>
</dbReference>
<sequence length="472" mass="53037">MQQERSQDTHPHQRFVHVQLPAPPLSSHIHHTSKENDSETKDFEIPHSLDRLINIVSGWGRLTPESEGPHLRTNLSGHGSPGFATASHPQETASDQTQIITETNNKTEGESQASFAEDYGKFNKVLHYEGSYTVELYEKKVPAVDQTTSPAKFPQSHILERMRRISISDTIKELYAIKVYRHAKTALSPPARPLSRTVSLCHPNIVPIIDIIYNKQRNLCLVMPYYAGGTLYSLLSQDRKPSEKLSTEELNCLTIQILRAVAFLHENDITHGDLRPEHILLTAQGAVKVGGFGKDEDAVRELVELSHSGNLTSASAPNPKSARKSEDKPTLCIRRGVSESSVPYLPPERFPGRRGSRPQSYTYEYVSDLKPGDIWACGIICMLLRSGQFLWRSAQRVNPDKSFSDYLHCRLEEDGEVGYEEKYLISEFKKHYRNVIYAMLHPDLGPRITAAEVLRSEWALGVAVCEIGEMGS</sequence>
<dbReference type="InterPro" id="IPR000719">
    <property type="entry name" value="Prot_kinase_dom"/>
</dbReference>
<dbReference type="EMBL" id="JAQJAE010000001">
    <property type="protein sequence ID" value="KAJ5618027.1"/>
    <property type="molecule type" value="Genomic_DNA"/>
</dbReference>
<reference evidence="3" key="1">
    <citation type="journal article" date="2023" name="IMA Fungus">
        <title>Comparative genomic study of the Penicillium genus elucidates a diverse pangenome and 15 lateral gene transfer events.</title>
        <authorList>
            <person name="Petersen C."/>
            <person name="Sorensen T."/>
            <person name="Nielsen M.R."/>
            <person name="Sondergaard T.E."/>
            <person name="Sorensen J.L."/>
            <person name="Fitzpatrick D.A."/>
            <person name="Frisvad J.C."/>
            <person name="Nielsen K.L."/>
        </authorList>
    </citation>
    <scope>NUCLEOTIDE SEQUENCE</scope>
    <source>
        <strain evidence="3">IBT 12815</strain>
    </source>
</reference>